<dbReference type="InterPro" id="IPR000210">
    <property type="entry name" value="BTB/POZ_dom"/>
</dbReference>
<dbReference type="SUPFAM" id="SSF54695">
    <property type="entry name" value="POZ domain"/>
    <property type="match status" value="1"/>
</dbReference>
<dbReference type="AlphaFoldDB" id="A0A0H2RGI2"/>
<dbReference type="InterPro" id="IPR011333">
    <property type="entry name" value="SKP1/BTB/POZ_sf"/>
</dbReference>
<dbReference type="Proteomes" id="UP000053477">
    <property type="component" value="Unassembled WGS sequence"/>
</dbReference>
<organism evidence="2 3">
    <name type="scientific">Schizopora paradoxa</name>
    <dbReference type="NCBI Taxonomy" id="27342"/>
    <lineage>
        <taxon>Eukaryota</taxon>
        <taxon>Fungi</taxon>
        <taxon>Dikarya</taxon>
        <taxon>Basidiomycota</taxon>
        <taxon>Agaricomycotina</taxon>
        <taxon>Agaricomycetes</taxon>
        <taxon>Hymenochaetales</taxon>
        <taxon>Schizoporaceae</taxon>
        <taxon>Schizopora</taxon>
    </lineage>
</organism>
<evidence type="ECO:0000313" key="3">
    <source>
        <dbReference type="Proteomes" id="UP000053477"/>
    </source>
</evidence>
<proteinExistence type="predicted"/>
<dbReference type="Pfam" id="PF00651">
    <property type="entry name" value="BTB"/>
    <property type="match status" value="1"/>
</dbReference>
<evidence type="ECO:0000259" key="1">
    <source>
        <dbReference type="PROSITE" id="PS50097"/>
    </source>
</evidence>
<dbReference type="Gene3D" id="3.30.710.10">
    <property type="entry name" value="Potassium Channel Kv1.1, Chain A"/>
    <property type="match status" value="1"/>
</dbReference>
<evidence type="ECO:0000313" key="2">
    <source>
        <dbReference type="EMBL" id="KLO10955.1"/>
    </source>
</evidence>
<dbReference type="PROSITE" id="PS50097">
    <property type="entry name" value="BTB"/>
    <property type="match status" value="1"/>
</dbReference>
<name>A0A0H2RGI2_9AGAM</name>
<feature type="domain" description="BTB" evidence="1">
    <location>
        <begin position="18"/>
        <end position="88"/>
    </location>
</feature>
<dbReference type="EMBL" id="KQ086012">
    <property type="protein sequence ID" value="KLO10955.1"/>
    <property type="molecule type" value="Genomic_DNA"/>
</dbReference>
<reference evidence="2 3" key="1">
    <citation type="submission" date="2015-04" db="EMBL/GenBank/DDBJ databases">
        <title>Complete genome sequence of Schizopora paradoxa KUC8140, a cosmopolitan wood degrader in East Asia.</title>
        <authorList>
            <consortium name="DOE Joint Genome Institute"/>
            <person name="Min B."/>
            <person name="Park H."/>
            <person name="Jang Y."/>
            <person name="Kim J.-J."/>
            <person name="Kim K.H."/>
            <person name="Pangilinan J."/>
            <person name="Lipzen A."/>
            <person name="Riley R."/>
            <person name="Grigoriev I.V."/>
            <person name="Spatafora J.W."/>
            <person name="Choi I.-G."/>
        </authorList>
    </citation>
    <scope>NUCLEOTIDE SEQUENCE [LARGE SCALE GENOMIC DNA]</scope>
    <source>
        <strain evidence="2 3">KUC8140</strain>
    </source>
</reference>
<dbReference type="InParanoid" id="A0A0H2RGI2"/>
<dbReference type="OrthoDB" id="3357985at2759"/>
<dbReference type="CDD" id="cd18186">
    <property type="entry name" value="BTB_POZ_ZBTB_KLHL-like"/>
    <property type="match status" value="1"/>
</dbReference>
<protein>
    <recommendedName>
        <fullName evidence="1">BTB domain-containing protein</fullName>
    </recommendedName>
</protein>
<accession>A0A0H2RGI2</accession>
<keyword evidence="3" id="KW-1185">Reference proteome</keyword>
<dbReference type="SMART" id="SM00225">
    <property type="entry name" value="BTB"/>
    <property type="match status" value="1"/>
</dbReference>
<dbReference type="STRING" id="27342.A0A0H2RGI2"/>
<gene>
    <name evidence="2" type="ORF">SCHPADRAFT_930230</name>
</gene>
<sequence length="325" mass="36920">MSTTQTATLHSNYEAEDGDVVLVSSDNVQFRVHSRILREASSVFKDMACMPAPQDEQLSDRIIKFEEPAYVVEFLMDAIYPREVFPSVANYAQAWEIAKAADKYEIGRAHTVLQGSLIENEAFGQPLRLYKLACFYEWKKAIAWSSKASLNKPLLKLSNMKSEDRKSLMELTDAELEAPMKLHKSRNAEILRHDPTVISRFNCLEDIPDGDNGGEPAFETVWRCPAVGCGGRGNNEKICAAWVSFKRGFGEYLDSEPAAPALYDRNAFGILFRSLVRTSGFEWLDCNECSESFASEERAWRHYERIGRCIPRTVYEKVLVFPRES</sequence>